<dbReference type="CDD" id="cd00075">
    <property type="entry name" value="HATPase"/>
    <property type="match status" value="1"/>
</dbReference>
<evidence type="ECO:0000256" key="3">
    <source>
        <dbReference type="ARBA" id="ARBA00012438"/>
    </source>
</evidence>
<evidence type="ECO:0000256" key="10">
    <source>
        <dbReference type="SAM" id="Phobius"/>
    </source>
</evidence>
<dbReference type="SUPFAM" id="SSF158472">
    <property type="entry name" value="HAMP domain-like"/>
    <property type="match status" value="1"/>
</dbReference>
<evidence type="ECO:0000256" key="5">
    <source>
        <dbReference type="ARBA" id="ARBA00022553"/>
    </source>
</evidence>
<evidence type="ECO:0000256" key="8">
    <source>
        <dbReference type="ARBA" id="ARBA00022777"/>
    </source>
</evidence>
<dbReference type="InterPro" id="IPR003661">
    <property type="entry name" value="HisK_dim/P_dom"/>
</dbReference>
<evidence type="ECO:0000256" key="7">
    <source>
        <dbReference type="ARBA" id="ARBA00022741"/>
    </source>
</evidence>
<gene>
    <name evidence="13" type="ORF">FB547_101668</name>
</gene>
<dbReference type="InterPro" id="IPR050980">
    <property type="entry name" value="2C_sensor_his_kinase"/>
</dbReference>
<dbReference type="RefSeq" id="WP_145739620.1">
    <property type="nucleotide sequence ID" value="NZ_VIVL01000001.1"/>
</dbReference>
<keyword evidence="7" id="KW-0547">Nucleotide-binding</keyword>
<dbReference type="PROSITE" id="PS50109">
    <property type="entry name" value="HIS_KIN"/>
    <property type="match status" value="1"/>
</dbReference>
<organism evidence="13 14">
    <name type="scientific">Variovorax beijingensis</name>
    <dbReference type="NCBI Taxonomy" id="2496117"/>
    <lineage>
        <taxon>Bacteria</taxon>
        <taxon>Pseudomonadati</taxon>
        <taxon>Pseudomonadota</taxon>
        <taxon>Betaproteobacteria</taxon>
        <taxon>Burkholderiales</taxon>
        <taxon>Comamonadaceae</taxon>
        <taxon>Variovorax</taxon>
    </lineage>
</organism>
<keyword evidence="9" id="KW-0067">ATP-binding</keyword>
<dbReference type="InterPro" id="IPR005467">
    <property type="entry name" value="His_kinase_dom"/>
</dbReference>
<dbReference type="InterPro" id="IPR036097">
    <property type="entry name" value="HisK_dim/P_sf"/>
</dbReference>
<dbReference type="GO" id="GO:0000155">
    <property type="term" value="F:phosphorelay sensor kinase activity"/>
    <property type="evidence" value="ECO:0007669"/>
    <property type="project" value="InterPro"/>
</dbReference>
<evidence type="ECO:0000313" key="13">
    <source>
        <dbReference type="EMBL" id="TWD90999.1"/>
    </source>
</evidence>
<sequence length="466" mass="52246">MRRRRRSLREALHGIASRRAELHRQWHAQWHEKVQGKRRWRRSLRIRLVMMFVMLALVMAAVFMGGMKKSFSTGWAEAAKPMLIDYADRLVAEIGTPPDVARAQALVARLPITIRITGPKVNWDSNPGGSNGRGGWMHGRDEEAWNDKWFVRPTADGHRVIFGWSPRLWQLAPRIVGWATLCALLLLVVLGYAYVSRLLRPLIDIREGAQRFGRGEFTQPIPIRRNDDLGDLAEHINTMADDIQAMLDAKRGLLLALSHELRSPLTRARLNAELLPATPESQAEREALLRDLNEMRDLISDLLESERLASPHVALQREPVDLAALVREVAAEMPGAPQVHLDLAEGLPPHAVDRMRIRLLVRNLLDNALRYSTDAPRPPVVSLRAVVDGPAQQGVEIEFRDHGPGVDEAQLERLTEAFYRTDSARQRATGGVGLGMYLCRLIAEAHGGSLAVRNANPGLRIVVRLA</sequence>
<feature type="domain" description="HAMP" evidence="12">
    <location>
        <begin position="196"/>
        <end position="248"/>
    </location>
</feature>
<keyword evidence="10" id="KW-1133">Transmembrane helix</keyword>
<keyword evidence="4" id="KW-1003">Cell membrane</keyword>
<dbReference type="Pfam" id="PF02518">
    <property type="entry name" value="HATPase_c"/>
    <property type="match status" value="1"/>
</dbReference>
<feature type="domain" description="Histidine kinase" evidence="11">
    <location>
        <begin position="256"/>
        <end position="466"/>
    </location>
</feature>
<dbReference type="Pfam" id="PF00512">
    <property type="entry name" value="HisKA"/>
    <property type="match status" value="1"/>
</dbReference>
<keyword evidence="5" id="KW-0597">Phosphoprotein</keyword>
<dbReference type="PANTHER" id="PTHR44936">
    <property type="entry name" value="SENSOR PROTEIN CREC"/>
    <property type="match status" value="1"/>
</dbReference>
<dbReference type="PRINTS" id="PR00344">
    <property type="entry name" value="BCTRLSENSOR"/>
</dbReference>
<dbReference type="PANTHER" id="PTHR44936:SF10">
    <property type="entry name" value="SENSOR PROTEIN RSTB"/>
    <property type="match status" value="1"/>
</dbReference>
<evidence type="ECO:0000256" key="6">
    <source>
        <dbReference type="ARBA" id="ARBA00022679"/>
    </source>
</evidence>
<feature type="transmembrane region" description="Helical" evidence="10">
    <location>
        <begin position="48"/>
        <end position="67"/>
    </location>
</feature>
<dbReference type="InterPro" id="IPR004358">
    <property type="entry name" value="Sig_transdc_His_kin-like_C"/>
</dbReference>
<feature type="transmembrane region" description="Helical" evidence="10">
    <location>
        <begin position="175"/>
        <end position="195"/>
    </location>
</feature>
<evidence type="ECO:0000313" key="14">
    <source>
        <dbReference type="Proteomes" id="UP000319722"/>
    </source>
</evidence>
<evidence type="ECO:0000256" key="4">
    <source>
        <dbReference type="ARBA" id="ARBA00022475"/>
    </source>
</evidence>
<dbReference type="PROSITE" id="PS50885">
    <property type="entry name" value="HAMP"/>
    <property type="match status" value="1"/>
</dbReference>
<proteinExistence type="predicted"/>
<dbReference type="SMART" id="SM00304">
    <property type="entry name" value="HAMP"/>
    <property type="match status" value="1"/>
</dbReference>
<keyword evidence="6" id="KW-0808">Transferase</keyword>
<keyword evidence="10" id="KW-0472">Membrane</keyword>
<evidence type="ECO:0000256" key="2">
    <source>
        <dbReference type="ARBA" id="ARBA00004651"/>
    </source>
</evidence>
<accession>A0A561CII5</accession>
<evidence type="ECO:0000259" key="11">
    <source>
        <dbReference type="PROSITE" id="PS50109"/>
    </source>
</evidence>
<dbReference type="InterPro" id="IPR003660">
    <property type="entry name" value="HAMP_dom"/>
</dbReference>
<evidence type="ECO:0000256" key="1">
    <source>
        <dbReference type="ARBA" id="ARBA00000085"/>
    </source>
</evidence>
<dbReference type="InterPro" id="IPR036890">
    <property type="entry name" value="HATPase_C_sf"/>
</dbReference>
<evidence type="ECO:0000259" key="12">
    <source>
        <dbReference type="PROSITE" id="PS50885"/>
    </source>
</evidence>
<dbReference type="Proteomes" id="UP000319722">
    <property type="component" value="Unassembled WGS sequence"/>
</dbReference>
<dbReference type="GO" id="GO:0005886">
    <property type="term" value="C:plasma membrane"/>
    <property type="evidence" value="ECO:0007669"/>
    <property type="project" value="UniProtKB-SubCell"/>
</dbReference>
<dbReference type="Gene3D" id="6.10.340.10">
    <property type="match status" value="1"/>
</dbReference>
<keyword evidence="10" id="KW-0812">Transmembrane</keyword>
<dbReference type="EC" id="2.7.13.3" evidence="3"/>
<dbReference type="GO" id="GO:0005524">
    <property type="term" value="F:ATP binding"/>
    <property type="evidence" value="ECO:0007669"/>
    <property type="project" value="UniProtKB-KW"/>
</dbReference>
<comment type="caution">
    <text evidence="13">The sequence shown here is derived from an EMBL/GenBank/DDBJ whole genome shotgun (WGS) entry which is preliminary data.</text>
</comment>
<name>A0A561CII5_9BURK</name>
<evidence type="ECO:0000256" key="9">
    <source>
        <dbReference type="ARBA" id="ARBA00022840"/>
    </source>
</evidence>
<dbReference type="AlphaFoldDB" id="A0A561CII5"/>
<dbReference type="SMART" id="SM00387">
    <property type="entry name" value="HATPase_c"/>
    <property type="match status" value="1"/>
</dbReference>
<comment type="subcellular location">
    <subcellularLocation>
        <location evidence="2">Cell membrane</location>
        <topology evidence="2">Multi-pass membrane protein</topology>
    </subcellularLocation>
</comment>
<reference evidence="13 14" key="1">
    <citation type="submission" date="2019-06" db="EMBL/GenBank/DDBJ databases">
        <title>Sorghum-associated microbial communities from plants grown in Nebraska, USA.</title>
        <authorList>
            <person name="Schachtman D."/>
        </authorList>
    </citation>
    <scope>NUCLEOTIDE SEQUENCE [LARGE SCALE GENOMIC DNA]</scope>
    <source>
        <strain evidence="13 14">T529</strain>
    </source>
</reference>
<dbReference type="SUPFAM" id="SSF55874">
    <property type="entry name" value="ATPase domain of HSP90 chaperone/DNA topoisomerase II/histidine kinase"/>
    <property type="match status" value="1"/>
</dbReference>
<dbReference type="InterPro" id="IPR003594">
    <property type="entry name" value="HATPase_dom"/>
</dbReference>
<protein>
    <recommendedName>
        <fullName evidence="3">histidine kinase</fullName>
        <ecNumber evidence="3">2.7.13.3</ecNumber>
    </recommendedName>
</protein>
<dbReference type="Pfam" id="PF00672">
    <property type="entry name" value="HAMP"/>
    <property type="match status" value="1"/>
</dbReference>
<dbReference type="SMART" id="SM00388">
    <property type="entry name" value="HisKA"/>
    <property type="match status" value="1"/>
</dbReference>
<keyword evidence="8 13" id="KW-0418">Kinase</keyword>
<dbReference type="EMBL" id="VIVL01000001">
    <property type="protein sequence ID" value="TWD90999.1"/>
    <property type="molecule type" value="Genomic_DNA"/>
</dbReference>
<dbReference type="CDD" id="cd06225">
    <property type="entry name" value="HAMP"/>
    <property type="match status" value="1"/>
</dbReference>
<comment type="catalytic activity">
    <reaction evidence="1">
        <text>ATP + protein L-histidine = ADP + protein N-phospho-L-histidine.</text>
        <dbReference type="EC" id="2.7.13.3"/>
    </reaction>
</comment>
<dbReference type="OrthoDB" id="9804645at2"/>
<dbReference type="SUPFAM" id="SSF47384">
    <property type="entry name" value="Homodimeric domain of signal transducing histidine kinase"/>
    <property type="match status" value="1"/>
</dbReference>
<dbReference type="Gene3D" id="1.10.287.130">
    <property type="match status" value="1"/>
</dbReference>
<dbReference type="Gene3D" id="3.30.565.10">
    <property type="entry name" value="Histidine kinase-like ATPase, C-terminal domain"/>
    <property type="match status" value="1"/>
</dbReference>
<dbReference type="CDD" id="cd00082">
    <property type="entry name" value="HisKA"/>
    <property type="match status" value="1"/>
</dbReference>